<dbReference type="InterPro" id="IPR026705">
    <property type="entry name" value="Hid-1/Ecm30"/>
</dbReference>
<keyword evidence="4" id="KW-1185">Reference proteome</keyword>
<dbReference type="PANTHER" id="PTHR21575">
    <property type="entry name" value="PROTEIN HID1"/>
    <property type="match status" value="1"/>
</dbReference>
<name>A0A2A6D102_PRIPA</name>
<evidence type="ECO:0000313" key="4">
    <source>
        <dbReference type="Proteomes" id="UP000005239"/>
    </source>
</evidence>
<keyword evidence="2" id="KW-0732">Signal</keyword>
<reference evidence="4" key="1">
    <citation type="journal article" date="2008" name="Nat. Genet.">
        <title>The Pristionchus pacificus genome provides a unique perspective on nematode lifestyle and parasitism.</title>
        <authorList>
            <person name="Dieterich C."/>
            <person name="Clifton S.W."/>
            <person name="Schuster L.N."/>
            <person name="Chinwalla A."/>
            <person name="Delehaunty K."/>
            <person name="Dinkelacker I."/>
            <person name="Fulton L."/>
            <person name="Fulton R."/>
            <person name="Godfrey J."/>
            <person name="Minx P."/>
            <person name="Mitreva M."/>
            <person name="Roeseler W."/>
            <person name="Tian H."/>
            <person name="Witte H."/>
            <person name="Yang S.P."/>
            <person name="Wilson R.K."/>
            <person name="Sommer R.J."/>
        </authorList>
    </citation>
    <scope>NUCLEOTIDE SEQUENCE [LARGE SCALE GENOMIC DNA]</scope>
    <source>
        <strain evidence="4">PS312</strain>
    </source>
</reference>
<protein>
    <submittedName>
        <fullName evidence="3">Hid-1</fullName>
    </submittedName>
</protein>
<dbReference type="GO" id="GO:0016020">
    <property type="term" value="C:membrane"/>
    <property type="evidence" value="ECO:0000318"/>
    <property type="project" value="GO_Central"/>
</dbReference>
<evidence type="ECO:0000313" key="3">
    <source>
        <dbReference type="EnsemblMetazoa" id="PPA18797.1"/>
    </source>
</evidence>
<dbReference type="InterPro" id="IPR028150">
    <property type="entry name" value="Lustrin_cystein"/>
</dbReference>
<organism evidence="3 4">
    <name type="scientific">Pristionchus pacificus</name>
    <name type="common">Parasitic nematode worm</name>
    <dbReference type="NCBI Taxonomy" id="54126"/>
    <lineage>
        <taxon>Eukaryota</taxon>
        <taxon>Metazoa</taxon>
        <taxon>Ecdysozoa</taxon>
        <taxon>Nematoda</taxon>
        <taxon>Chromadorea</taxon>
        <taxon>Rhabditida</taxon>
        <taxon>Rhabditina</taxon>
        <taxon>Diplogasteromorpha</taxon>
        <taxon>Diplogasteroidea</taxon>
        <taxon>Neodiplogasteridae</taxon>
        <taxon>Pristionchus</taxon>
    </lineage>
</organism>
<evidence type="ECO:0000256" key="2">
    <source>
        <dbReference type="SAM" id="SignalP"/>
    </source>
</evidence>
<reference evidence="3" key="2">
    <citation type="submission" date="2022-06" db="UniProtKB">
        <authorList>
            <consortium name="EnsemblMetazoa"/>
        </authorList>
    </citation>
    <scope>IDENTIFICATION</scope>
    <source>
        <strain evidence="3">PS312</strain>
    </source>
</reference>
<proteinExistence type="predicted"/>
<dbReference type="Proteomes" id="UP000005239">
    <property type="component" value="Unassembled WGS sequence"/>
</dbReference>
<dbReference type="PANTHER" id="PTHR21575:SF12">
    <property type="entry name" value="PROTEIN HID1"/>
    <property type="match status" value="1"/>
</dbReference>
<sequence>MRSPLPILLLLIPASIAQHSRAFPGPNNSVEQPQCPNGETPKLDRQGALIQCLPGAGQHSVCGPVHTCFFSGMNYMCCPTNEPPADAPPVCPNGLMTVTDARNHVVQCIPGRKACPAGGQLCLHTGREREHVCCQKFLARPATPKPAPHPIDNGEDEVVSLVSKVSCPSKSLAVLANDGNTITCSAQEPCPGASHICFGTTKRAICCQEQATKHISLASGVSMVDHTSGHASDAAAKAVKETVKEGLKRKQNKESGKVDKRQQFLEAVQPSSPVQQLNDGEMTQKPVRRLKKVRKTTTTSTTTTTTASPEEYEYYYVDENGKEETTTAEPTTTTTTTEAPTTTRKIRRRKIKTTTASTEEAVEETVTEATTSAPEFASEVVDAAEEKADKSYESGETIFKNRPRAQEIDNNAITEPQFARARARSAKTLTGPIQPNTEGRKQMAQKYIMRHIRNGWPYNENYYRPVMGQTGSKTNFRQAVIDLTSKPSKPGDDLFWEQLWSTENVQKASDIYVLIPTTDIRQLRDENPNNLATLCFKAIEKLQEARDNPSTIKQTKVINCVRLLTRILPYMFEDSEWRGYFWSTIPNSDSQIPLASCLLGVLSDLLFCLGFTISKNENGPEKVDDLAQIDSCEYIWEAGVGCATRPSSTAQMDQNRTEILKLLLTCLSEVIYMPMNDEQRLRWTMHFSAAENRHYAPMIPAMGMGMPYNYLLFSDTREPLVEASLQLLIACLDRDSAPKTDDSGYADNFFIHFLSRIHRDEDFEFMLKGITRLLQNPLQNGYLPNSQKKVCFHQELLVLLWKCCEYNQKFLMYVLKTSDVLELLVPILYHICDARNDQSRVGLVHMCVFIILLMSGERNFGVRLNKTYLGKAPIDIQAVNGGSHADLLILVFHKLITTGNHRMQSLFDCLLTVVVNVSPYLKSLSMAAANKLVHLVEAFSTPWFLFSSPTNHHLVFFLLEVFNNIIQYQFDGNSNLIYTIIRKRQVFYQLGNLTTDAGSIAKSLAGRKTKGARSDIVEQLKSPTASNAPELIDVPAPPAVAGLAATPLIATMTEKLPTDSTPTAAEDWVASSEWAEAWKAKLPLQTIMRLLQVLVPQVEKICIDKGLTDETEIIKFLQHGTLVGLLPVPHPILIRKYQANAGTNHWFRTYMWGVIYLRNVDPPIWYDTSVKLFEINKT</sequence>
<feature type="region of interest" description="Disordered" evidence="1">
    <location>
        <begin position="321"/>
        <end position="372"/>
    </location>
</feature>
<feature type="chain" id="PRO_5043332726" evidence="2">
    <location>
        <begin position="23"/>
        <end position="1178"/>
    </location>
</feature>
<dbReference type="EnsemblMetazoa" id="PPA18797.1">
    <property type="protein sequence ID" value="PPA18797.1"/>
    <property type="gene ID" value="WBGene00108351"/>
</dbReference>
<dbReference type="GO" id="GO:0005797">
    <property type="term" value="C:Golgi medial cisterna"/>
    <property type="evidence" value="ECO:0000318"/>
    <property type="project" value="GO_Central"/>
</dbReference>
<dbReference type="GO" id="GO:0000138">
    <property type="term" value="C:Golgi trans cisterna"/>
    <property type="evidence" value="ECO:0000318"/>
    <property type="project" value="GO_Central"/>
</dbReference>
<dbReference type="SMART" id="SM00289">
    <property type="entry name" value="WR1"/>
    <property type="match status" value="3"/>
</dbReference>
<feature type="signal peptide" evidence="2">
    <location>
        <begin position="1"/>
        <end position="22"/>
    </location>
</feature>
<gene>
    <name evidence="3" type="primary">WBGene00108351</name>
</gene>
<dbReference type="Pfam" id="PF14625">
    <property type="entry name" value="Lustrin_cystein"/>
    <property type="match status" value="3"/>
</dbReference>
<dbReference type="InterPro" id="IPR006150">
    <property type="entry name" value="Cys_repeat_1"/>
</dbReference>
<accession>A0A2A6D102</accession>
<feature type="compositionally biased region" description="Low complexity" evidence="1">
    <location>
        <begin position="327"/>
        <end position="343"/>
    </location>
</feature>
<evidence type="ECO:0000256" key="1">
    <source>
        <dbReference type="SAM" id="MobiDB-lite"/>
    </source>
</evidence>
<dbReference type="AlphaFoldDB" id="A0A2A6D102"/>
<accession>A0A8R1YDY8</accession>
<dbReference type="Pfam" id="PF12722">
    <property type="entry name" value="Hid1"/>
    <property type="match status" value="2"/>
</dbReference>